<dbReference type="Pfam" id="PF13489">
    <property type="entry name" value="Methyltransf_23"/>
    <property type="match status" value="1"/>
</dbReference>
<dbReference type="InterPro" id="IPR029063">
    <property type="entry name" value="SAM-dependent_MTases_sf"/>
</dbReference>
<dbReference type="CDD" id="cd02440">
    <property type="entry name" value="AdoMet_MTases"/>
    <property type="match status" value="1"/>
</dbReference>
<accession>A0A261R7C7</accession>
<dbReference type="GO" id="GO:0008168">
    <property type="term" value="F:methyltransferase activity"/>
    <property type="evidence" value="ECO:0007669"/>
    <property type="project" value="UniProtKB-KW"/>
</dbReference>
<reference evidence="1" key="1">
    <citation type="submission" date="2017-05" db="EMBL/GenBank/DDBJ databases">
        <title>Complete and WGS of Bordetella genogroups.</title>
        <authorList>
            <person name="Spilker T."/>
            <person name="Lipuma J."/>
        </authorList>
    </citation>
    <scope>NUCLEOTIDE SEQUENCE</scope>
    <source>
        <strain evidence="1">AU21707</strain>
    </source>
</reference>
<dbReference type="PANTHER" id="PTHR43861">
    <property type="entry name" value="TRANS-ACONITATE 2-METHYLTRANSFERASE-RELATED"/>
    <property type="match status" value="1"/>
</dbReference>
<gene>
    <name evidence="1" type="ORF">CAL26_26020</name>
</gene>
<proteinExistence type="predicted"/>
<sequence length="288" mass="32150">MRRCLACDSCYSAGTECPGCGYRPQIVDGFDAYAPELAHGGGGFEASYFSELAALEDGYFWFEARNRLIIWAMRKYVPGLRAFLEVGCGTGYVLAGLAREFPQSRLYGSEIFTEGLGFAARRVPRASFMQVDARRMPFCDEFDAIGAFDVLEHIEEDSEVLAQLHNALLPGGHLLVTVPQHQWLWSAADERARHVRRYSATDMHAKLRAAGFDIRLSTSFVSLLLPVMYLARALNKKANPDPAKEFKLSRHVNAAFYAVMSAELRLIRANVRFPIGGSRLIVARKQTT</sequence>
<dbReference type="OrthoDB" id="9790457at2"/>
<evidence type="ECO:0000313" key="2">
    <source>
        <dbReference type="Proteomes" id="UP000216857"/>
    </source>
</evidence>
<keyword evidence="1" id="KW-0489">Methyltransferase</keyword>
<protein>
    <submittedName>
        <fullName evidence="1">SAM-dependent methyltransferase</fullName>
    </submittedName>
</protein>
<dbReference type="Gene3D" id="3.40.50.150">
    <property type="entry name" value="Vaccinia Virus protein VP39"/>
    <property type="match status" value="1"/>
</dbReference>
<dbReference type="AlphaFoldDB" id="A0A261R7C7"/>
<name>A0A261R7C7_9BORD</name>
<evidence type="ECO:0000313" key="1">
    <source>
        <dbReference type="EMBL" id="OZI20914.1"/>
    </source>
</evidence>
<dbReference type="GO" id="GO:0032259">
    <property type="term" value="P:methylation"/>
    <property type="evidence" value="ECO:0007669"/>
    <property type="project" value="UniProtKB-KW"/>
</dbReference>
<dbReference type="EMBL" id="NEVJ01000003">
    <property type="protein sequence ID" value="OZI20914.1"/>
    <property type="molecule type" value="Genomic_DNA"/>
</dbReference>
<keyword evidence="1" id="KW-0808">Transferase</keyword>
<organism evidence="1 2">
    <name type="scientific">Bordetella genomosp. 9</name>
    <dbReference type="NCBI Taxonomy" id="1416803"/>
    <lineage>
        <taxon>Bacteria</taxon>
        <taxon>Pseudomonadati</taxon>
        <taxon>Pseudomonadota</taxon>
        <taxon>Betaproteobacteria</taxon>
        <taxon>Burkholderiales</taxon>
        <taxon>Alcaligenaceae</taxon>
        <taxon>Bordetella</taxon>
    </lineage>
</organism>
<dbReference type="SUPFAM" id="SSF53335">
    <property type="entry name" value="S-adenosyl-L-methionine-dependent methyltransferases"/>
    <property type="match status" value="1"/>
</dbReference>
<comment type="caution">
    <text evidence="1">The sequence shown here is derived from an EMBL/GenBank/DDBJ whole genome shotgun (WGS) entry which is preliminary data.</text>
</comment>
<keyword evidence="2" id="KW-1185">Reference proteome</keyword>
<dbReference type="Proteomes" id="UP000216857">
    <property type="component" value="Unassembled WGS sequence"/>
</dbReference>